<protein>
    <submittedName>
        <fullName evidence="1">Uncharacterized protein</fullName>
    </submittedName>
</protein>
<dbReference type="OrthoDB" id="7283537at2"/>
<accession>A0A511BMB1</accession>
<reference evidence="1 2" key="1">
    <citation type="submission" date="2019-07" db="EMBL/GenBank/DDBJ databases">
        <title>Whole genome shotgun sequence of Swaminathania salitolerans NBRC 104436.</title>
        <authorList>
            <person name="Hosoyama A."/>
            <person name="Uohara A."/>
            <person name="Ohji S."/>
            <person name="Ichikawa N."/>
        </authorList>
    </citation>
    <scope>NUCLEOTIDE SEQUENCE [LARGE SCALE GENOMIC DNA]</scope>
    <source>
        <strain evidence="1 2">NBRC 104436</strain>
    </source>
</reference>
<proteinExistence type="predicted"/>
<comment type="caution">
    <text evidence="1">The sequence shown here is derived from an EMBL/GenBank/DDBJ whole genome shotgun (WGS) entry which is preliminary data.</text>
</comment>
<dbReference type="AlphaFoldDB" id="A0A511BMB1"/>
<evidence type="ECO:0000313" key="1">
    <source>
        <dbReference type="EMBL" id="GEL01466.1"/>
    </source>
</evidence>
<dbReference type="EMBL" id="BJVC01000001">
    <property type="protein sequence ID" value="GEL01466.1"/>
    <property type="molecule type" value="Genomic_DNA"/>
</dbReference>
<dbReference type="RefSeq" id="WP_147092411.1">
    <property type="nucleotide sequence ID" value="NZ_BJVC01000001.1"/>
</dbReference>
<evidence type="ECO:0000313" key="2">
    <source>
        <dbReference type="Proteomes" id="UP000321405"/>
    </source>
</evidence>
<sequence length="843" mass="92213">MSDFFSVLPSANRSVEEVLAIGEKGGGFATEPVSGSAIVQETGASHEIVAPGSAADQLVALQIRDLANEAVTPSPGVSRHDPLASSTPETIGQSFDRAGNAAASVLAVEAKGIGATQDAGTGLPQLQFLSDETVLRTAPAPFILDLRGRLGEMISSVQGRAVSISDDAWIGTQQGSIERGEKTELQVRQELARWSAQRGIYDQTFRDVYGFDPVGGDRDYAAVRIGDGWSIRDYRWNEAHSERGLSNLQTLVPRIMGRSFQSGDNPWRDRTADAIGSANLTFSRARHDLAFYPQTYDRVKNALYPSVLNRIGDEGGVKTAQNDLANGIDWETLRRRLASSTEAYNRIKNDLYPSVLNRAGDEGGVKSAQGDLARGESWEGVRRRMAFSTEAYNRIRNELYPAILDRTGDEGGVKTAQNDLARGVDWGKLRRRIAFSDEAYNRIRNGLYPATLDRLGDEGGVRNAQNALANGKSFSEIRRDKAFSEEARNTILRLGGAALGRPLSQAELLTYQNELADGRTLEDLHKCGFRPIVSIVFSNPSVDGPNLKMNTQGILNGQPEFYDRYTTLDGGVSSDWGVVQWSGQTPLTPDAGKASQVWDKNYGTSIGHWSQGSATSELGRTEFNVFRDPADGHYVYQMAAQGGELLDVQIATLGTQDLNLSFDHQVTASLVQGVSGYRGNTGTYQAGVNFTINYKTKNLSFGLFLQFESIDYTGDPDGYFYLPQTLGGSIFNVFGPTADYINPLRSENDGVMYKTTIDVNTGLMRAINALRGMYRDLPAEITDLRNWYLDGCYIGVETIGSGQISDVTGYYNVKDPVVSYDRHTNVSFSESCYEKKVVTMTKA</sequence>
<keyword evidence="2" id="KW-1185">Reference proteome</keyword>
<dbReference type="Proteomes" id="UP000321405">
    <property type="component" value="Unassembled WGS sequence"/>
</dbReference>
<gene>
    <name evidence="1" type="ORF">SSA02_06290</name>
</gene>
<name>A0A511BMB1_9PROT</name>
<organism evidence="1 2">
    <name type="scientific">Swaminathania salitolerans</name>
    <dbReference type="NCBI Taxonomy" id="182838"/>
    <lineage>
        <taxon>Bacteria</taxon>
        <taxon>Pseudomonadati</taxon>
        <taxon>Pseudomonadota</taxon>
        <taxon>Alphaproteobacteria</taxon>
        <taxon>Acetobacterales</taxon>
        <taxon>Acetobacteraceae</taxon>
        <taxon>Swaminathania</taxon>
    </lineage>
</organism>